<evidence type="ECO:0000256" key="11">
    <source>
        <dbReference type="ARBA" id="ARBA00023303"/>
    </source>
</evidence>
<proteinExistence type="inferred from homology"/>
<dbReference type="AlphaFoldDB" id="A0A6J1QIQ5"/>
<dbReference type="GeneID" id="112461309"/>
<name>A0A6J1QIQ5_9HYME</name>
<evidence type="ECO:0000256" key="5">
    <source>
        <dbReference type="ARBA" id="ARBA00022692"/>
    </source>
</evidence>
<evidence type="ECO:0000256" key="3">
    <source>
        <dbReference type="ARBA" id="ARBA00022448"/>
    </source>
</evidence>
<dbReference type="PANTHER" id="PTHR11690">
    <property type="entry name" value="AMILORIDE-SENSITIVE SODIUM CHANNEL-RELATED"/>
    <property type="match status" value="1"/>
</dbReference>
<gene>
    <name evidence="15" type="primary">LOC112461309</name>
</gene>
<keyword evidence="4 12" id="KW-0894">Sodium channel</keyword>
<keyword evidence="14" id="KW-1185">Reference proteome</keyword>
<organism evidence="14 15">
    <name type="scientific">Temnothorax curvispinosus</name>
    <dbReference type="NCBI Taxonomy" id="300111"/>
    <lineage>
        <taxon>Eukaryota</taxon>
        <taxon>Metazoa</taxon>
        <taxon>Ecdysozoa</taxon>
        <taxon>Arthropoda</taxon>
        <taxon>Hexapoda</taxon>
        <taxon>Insecta</taxon>
        <taxon>Pterygota</taxon>
        <taxon>Neoptera</taxon>
        <taxon>Endopterygota</taxon>
        <taxon>Hymenoptera</taxon>
        <taxon>Apocrita</taxon>
        <taxon>Aculeata</taxon>
        <taxon>Formicoidea</taxon>
        <taxon>Formicidae</taxon>
        <taxon>Myrmicinae</taxon>
        <taxon>Temnothorax</taxon>
    </lineage>
</organism>
<keyword evidence="7" id="KW-0915">Sodium</keyword>
<evidence type="ECO:0000256" key="12">
    <source>
        <dbReference type="RuleBase" id="RU000679"/>
    </source>
</evidence>
<dbReference type="GO" id="GO:0005886">
    <property type="term" value="C:plasma membrane"/>
    <property type="evidence" value="ECO:0007669"/>
    <property type="project" value="TreeGrafter"/>
</dbReference>
<dbReference type="RefSeq" id="XP_024882279.1">
    <property type="nucleotide sequence ID" value="XM_025026511.1"/>
</dbReference>
<dbReference type="InterPro" id="IPR001873">
    <property type="entry name" value="ENaC"/>
</dbReference>
<keyword evidence="10 12" id="KW-0739">Sodium transport</keyword>
<keyword evidence="8 12" id="KW-0406">Ion transport</keyword>
<keyword evidence="3 12" id="KW-0813">Transport</keyword>
<dbReference type="Pfam" id="PF00858">
    <property type="entry name" value="ASC"/>
    <property type="match status" value="1"/>
</dbReference>
<evidence type="ECO:0000256" key="9">
    <source>
        <dbReference type="ARBA" id="ARBA00023136"/>
    </source>
</evidence>
<comment type="similarity">
    <text evidence="2 12">Belongs to the amiloride-sensitive sodium channel (TC 1.A.6) family.</text>
</comment>
<evidence type="ECO:0000256" key="7">
    <source>
        <dbReference type="ARBA" id="ARBA00023053"/>
    </source>
</evidence>
<evidence type="ECO:0000256" key="10">
    <source>
        <dbReference type="ARBA" id="ARBA00023201"/>
    </source>
</evidence>
<dbReference type="PRINTS" id="PR01078">
    <property type="entry name" value="AMINACHANNEL"/>
</dbReference>
<dbReference type="GO" id="GO:0015280">
    <property type="term" value="F:ligand-gated sodium channel activity"/>
    <property type="evidence" value="ECO:0007669"/>
    <property type="project" value="TreeGrafter"/>
</dbReference>
<sequence length="520" mass="60422">MSTDVTRIFWVIIHFLIISVLVFMVYSLYKEFMTTPLITSMETDSYRTTTLNFPGISICSINRISRQSATELATDIFNANITDQSVDEIHNLVMQLGNLYSSTFRMNASLDIEIDQLLMAYYKGPYDVTELMKNLTPQCSMILLKCKLHGTFRNCSNLFEFRKTQDGYCCTFNYARESDDILELPDVIESIPVHHVDDLGIERGLTVVMDPLLDDYFYSILPIVGWKVLVFNPTDYPDMTSGGVTELLAMPLSETYVDVTTTAFVSTQIIKDFPREKRNCIFDDEETMYKEKKYTYSDCIVDCKVYNIQKVCGCRPFFYPRRGKREYAQRICNNQDLSCLSKYKSKWLTIFPHEDTGHIFRNEKNALHCQICYPACNDLNYDVLSWKSYMTSGGYNTNLLWNYNVTDEGVLHVYFSKYGTIRLKQDVAFYWYELMSDIGGICGVFIGFSFISVVELLYFFALLFRDLLTKELTLQEDDNQEDEIPSVQAQTIRAIYWKELLPRSWHSAKYGKGLTNRARY</sequence>
<reference evidence="15" key="1">
    <citation type="submission" date="2025-08" db="UniProtKB">
        <authorList>
            <consortium name="RefSeq"/>
        </authorList>
    </citation>
    <scope>IDENTIFICATION</scope>
    <source>
        <tissue evidence="15">Whole body</tissue>
    </source>
</reference>
<feature type="transmembrane region" description="Helical" evidence="13">
    <location>
        <begin position="7"/>
        <end position="29"/>
    </location>
</feature>
<evidence type="ECO:0000256" key="4">
    <source>
        <dbReference type="ARBA" id="ARBA00022461"/>
    </source>
</evidence>
<dbReference type="InterPro" id="IPR020903">
    <property type="entry name" value="ENaC_CS"/>
</dbReference>
<keyword evidence="6 13" id="KW-1133">Transmembrane helix</keyword>
<evidence type="ECO:0000256" key="8">
    <source>
        <dbReference type="ARBA" id="ARBA00023065"/>
    </source>
</evidence>
<dbReference type="PROSITE" id="PS01206">
    <property type="entry name" value="ASC"/>
    <property type="match status" value="1"/>
</dbReference>
<comment type="subcellular location">
    <subcellularLocation>
        <location evidence="1">Membrane</location>
        <topology evidence="1">Multi-pass membrane protein</topology>
    </subcellularLocation>
</comment>
<evidence type="ECO:0000256" key="2">
    <source>
        <dbReference type="ARBA" id="ARBA00007193"/>
    </source>
</evidence>
<evidence type="ECO:0000313" key="14">
    <source>
        <dbReference type="Proteomes" id="UP000504618"/>
    </source>
</evidence>
<dbReference type="Gene3D" id="1.10.287.770">
    <property type="entry name" value="YojJ-like"/>
    <property type="match status" value="1"/>
</dbReference>
<dbReference type="Proteomes" id="UP000504618">
    <property type="component" value="Unplaced"/>
</dbReference>
<evidence type="ECO:0000256" key="13">
    <source>
        <dbReference type="SAM" id="Phobius"/>
    </source>
</evidence>
<protein>
    <submittedName>
        <fullName evidence="15">Sodium channel protein Nach-like</fullName>
    </submittedName>
</protein>
<dbReference type="Gene3D" id="2.60.470.10">
    <property type="entry name" value="Acid-sensing ion channels like domains"/>
    <property type="match status" value="1"/>
</dbReference>
<keyword evidence="9 13" id="KW-0472">Membrane</keyword>
<evidence type="ECO:0000256" key="1">
    <source>
        <dbReference type="ARBA" id="ARBA00004141"/>
    </source>
</evidence>
<accession>A0A6J1QIQ5</accession>
<keyword evidence="11 12" id="KW-0407">Ion channel</keyword>
<evidence type="ECO:0000256" key="6">
    <source>
        <dbReference type="ARBA" id="ARBA00022989"/>
    </source>
</evidence>
<feature type="transmembrane region" description="Helical" evidence="13">
    <location>
        <begin position="444"/>
        <end position="464"/>
    </location>
</feature>
<dbReference type="PANTHER" id="PTHR11690:SF253">
    <property type="entry name" value="PICKPOCKET 18-RELATED"/>
    <property type="match status" value="1"/>
</dbReference>
<evidence type="ECO:0000313" key="15">
    <source>
        <dbReference type="RefSeq" id="XP_024882279.1"/>
    </source>
</evidence>
<keyword evidence="5 12" id="KW-0812">Transmembrane</keyword>
<dbReference type="OrthoDB" id="6436100at2759"/>